<dbReference type="InterPro" id="IPR015943">
    <property type="entry name" value="WD40/YVTN_repeat-like_dom_sf"/>
</dbReference>
<dbReference type="PROSITE" id="PS50082">
    <property type="entry name" value="WD_REPEATS_2"/>
    <property type="match status" value="2"/>
</dbReference>
<dbReference type="WBParaSite" id="Hba_17416">
    <property type="protein sequence ID" value="Hba_17416"/>
    <property type="gene ID" value="Hba_17416"/>
</dbReference>
<dbReference type="PROSITE" id="PS00678">
    <property type="entry name" value="WD_REPEATS_1"/>
    <property type="match status" value="1"/>
</dbReference>
<dbReference type="PROSITE" id="PS50294">
    <property type="entry name" value="WD_REPEATS_REGION"/>
    <property type="match status" value="1"/>
</dbReference>
<feature type="compositionally biased region" description="Polar residues" evidence="4">
    <location>
        <begin position="19"/>
        <end position="41"/>
    </location>
</feature>
<organism evidence="5 6">
    <name type="scientific">Heterorhabditis bacteriophora</name>
    <name type="common">Entomopathogenic nematode worm</name>
    <dbReference type="NCBI Taxonomy" id="37862"/>
    <lineage>
        <taxon>Eukaryota</taxon>
        <taxon>Metazoa</taxon>
        <taxon>Ecdysozoa</taxon>
        <taxon>Nematoda</taxon>
        <taxon>Chromadorea</taxon>
        <taxon>Rhabditida</taxon>
        <taxon>Rhabditina</taxon>
        <taxon>Rhabditomorpha</taxon>
        <taxon>Strongyloidea</taxon>
        <taxon>Heterorhabditidae</taxon>
        <taxon>Heterorhabditis</taxon>
    </lineage>
</organism>
<keyword evidence="2" id="KW-0677">Repeat</keyword>
<keyword evidence="1 3" id="KW-0853">WD repeat</keyword>
<evidence type="ECO:0000256" key="4">
    <source>
        <dbReference type="SAM" id="MobiDB-lite"/>
    </source>
</evidence>
<dbReference type="AlphaFoldDB" id="A0A1I7XIS2"/>
<dbReference type="SMART" id="SM00320">
    <property type="entry name" value="WD40"/>
    <property type="match status" value="6"/>
</dbReference>
<evidence type="ECO:0000313" key="6">
    <source>
        <dbReference type="WBParaSite" id="Hba_17416"/>
    </source>
</evidence>
<dbReference type="InterPro" id="IPR045159">
    <property type="entry name" value="DCAF7-like"/>
</dbReference>
<name>A0A1I7XIS2_HETBA</name>
<dbReference type="InterPro" id="IPR019775">
    <property type="entry name" value="WD40_repeat_CS"/>
</dbReference>
<evidence type="ECO:0000256" key="3">
    <source>
        <dbReference type="PROSITE-ProRule" id="PRU00221"/>
    </source>
</evidence>
<dbReference type="Gene3D" id="2.130.10.10">
    <property type="entry name" value="YVTN repeat-like/Quinoprotein amine dehydrogenase"/>
    <property type="match status" value="2"/>
</dbReference>
<dbReference type="Proteomes" id="UP000095283">
    <property type="component" value="Unplaced"/>
</dbReference>
<reference evidence="6" key="1">
    <citation type="submission" date="2016-11" db="UniProtKB">
        <authorList>
            <consortium name="WormBaseParasite"/>
        </authorList>
    </citation>
    <scope>IDENTIFICATION</scope>
</reference>
<protein>
    <submittedName>
        <fullName evidence="6">WD_REPEATS_REGION domain-containing protein</fullName>
    </submittedName>
</protein>
<dbReference type="Pfam" id="PF00400">
    <property type="entry name" value="WD40"/>
    <property type="match status" value="2"/>
</dbReference>
<dbReference type="InterPro" id="IPR001680">
    <property type="entry name" value="WD40_rpt"/>
</dbReference>
<feature type="repeat" description="WD" evidence="3">
    <location>
        <begin position="604"/>
        <end position="638"/>
    </location>
</feature>
<dbReference type="InterPro" id="IPR036322">
    <property type="entry name" value="WD40_repeat_dom_sf"/>
</dbReference>
<evidence type="ECO:0000256" key="2">
    <source>
        <dbReference type="ARBA" id="ARBA00022737"/>
    </source>
</evidence>
<feature type="region of interest" description="Disordered" evidence="4">
    <location>
        <begin position="1"/>
        <end position="47"/>
    </location>
</feature>
<feature type="repeat" description="WD" evidence="3">
    <location>
        <begin position="514"/>
        <end position="549"/>
    </location>
</feature>
<dbReference type="PANTHER" id="PTHR19919">
    <property type="entry name" value="WD REPEAT CONTAINING PROTEIN"/>
    <property type="match status" value="1"/>
</dbReference>
<feature type="compositionally biased region" description="Polar residues" evidence="4">
    <location>
        <begin position="309"/>
        <end position="319"/>
    </location>
</feature>
<sequence length="981" mass="110312">MSSIAIVNGQPRDHAITPNKENQNPTSNNSTPHINNVTPQLQRDGRRSEIYRYNSPKPLYSAAWANKNDRRFRLAVGSIVELDQGNNENKYPDLIATSADFLRLWRIQPNNIVTEEAVLSSNKSSQFTAPLTNFDWNEVEPRLIGTSSIDTTCTIYDIETGQTAGVVRPTTFNVKTQLIAHDKPVHDIAFSRVYNGRDHFATVGITVDLKLKLIFIYWFYDSRKHLRKLGSCKRQVEFLLSLLRNRFIDLSSVLFIKIMLIKSFLGNIATIGIGYSVPNAHHNFVVQSQPTPQMMQTETFESMDAASAGPSSQDVNMGSVTRDEDKRKEIYGYDAPYTLFSSAWSAATDPQRRFRLAVSSFIEEYSNKVSIVQLDEDAGELILKNTFDHPYPATKLMWIPDSKGNYPDLIATSGDYLRLWRIGADNSAKIESLLNTNRTAEYCAPLTSFDWNELDLNLIGTSSIDTTCTVWQLEVFSLNSSHFFSAIVYLLLLQTGQAIGTTRSTVDGTVRTQLIAHDKEVFDISFSRGNRDVFASVGADGSVRLFDLRHLEHSTIIYEDPQRTPLLRLAWNRNDYNYIATFAMDSTEVIILDMRIPCTPVARLANHRAPVNGVSWAPHSNSHLCTAADDAQALIWDVHEMPRPVEDPILAYQAAGEVPFYSRQSVLTLCNIYMESMDKCLNDDEEKSCSSNPLLIFLRNHLHFFCGTYGPKLLENCKGIAEFYECVEGDLVNSCGELTAALLRRSLQEFGCMDEIKGTDMSRTDEVITKIIENNENPVNSIAIEEVLDNQSTTETLEDIFTKTTIESTTLPPCNVDDNMSITKCYSTLMGKLAGISVASPASTYMLFPLFNVTKDDVKSMCREYETANKCVGNLKDRCSRNQLLKFANVQFAIICASLSEVDFDQEYECLQEQILISKNCLLHINGTVQLNQARCKGHSAFTECIKDTITMKCGKGSTLLMNKIISGYRCHFKGNFKLNI</sequence>
<feature type="region of interest" description="Disordered" evidence="4">
    <location>
        <begin position="302"/>
        <end position="321"/>
    </location>
</feature>
<evidence type="ECO:0000256" key="1">
    <source>
        <dbReference type="ARBA" id="ARBA00022574"/>
    </source>
</evidence>
<dbReference type="SUPFAM" id="SSF50978">
    <property type="entry name" value="WD40 repeat-like"/>
    <property type="match status" value="2"/>
</dbReference>
<evidence type="ECO:0000313" key="5">
    <source>
        <dbReference type="Proteomes" id="UP000095283"/>
    </source>
</evidence>
<proteinExistence type="predicted"/>
<accession>A0A1I7XIS2</accession>
<keyword evidence="5" id="KW-1185">Reference proteome</keyword>